<organism evidence="2 3">
    <name type="scientific">Halobacillus salinus</name>
    <dbReference type="NCBI Taxonomy" id="192814"/>
    <lineage>
        <taxon>Bacteria</taxon>
        <taxon>Bacillati</taxon>
        <taxon>Bacillota</taxon>
        <taxon>Bacilli</taxon>
        <taxon>Bacillales</taxon>
        <taxon>Bacillaceae</taxon>
        <taxon>Halobacillus</taxon>
    </lineage>
</organism>
<evidence type="ECO:0000256" key="1">
    <source>
        <dbReference type="SAM" id="Phobius"/>
    </source>
</evidence>
<dbReference type="AlphaFoldDB" id="A0A4Z0H038"/>
<keyword evidence="1" id="KW-0812">Transmembrane</keyword>
<proteinExistence type="predicted"/>
<evidence type="ECO:0000313" key="2">
    <source>
        <dbReference type="EMBL" id="TGB02403.1"/>
    </source>
</evidence>
<comment type="caution">
    <text evidence="2">The sequence shown here is derived from an EMBL/GenBank/DDBJ whole genome shotgun (WGS) entry which is preliminary data.</text>
</comment>
<dbReference type="STRING" id="192814.GCA_900166575_03293"/>
<sequence length="77" mass="8697">MSQAMYHRCCRFQGREVALTDRDGRVHYGTITRVDPNYVWLRPRRGPGGYGYFYGGFGVPFALGAVTGLVLASAFFW</sequence>
<reference evidence="2 3" key="1">
    <citation type="journal article" date="2003" name="Int. J. Syst. Evol. Microbiol.">
        <title>Halobacillus salinus sp. nov., isolated from a salt lake on the coast of the East Sea in Korea.</title>
        <authorList>
            <person name="Yoon J.H."/>
            <person name="Kang K.H."/>
            <person name="Park Y.H."/>
        </authorList>
    </citation>
    <scope>NUCLEOTIDE SEQUENCE [LARGE SCALE GENOMIC DNA]</scope>
    <source>
        <strain evidence="2 3">HSL-3</strain>
    </source>
</reference>
<feature type="transmembrane region" description="Helical" evidence="1">
    <location>
        <begin position="52"/>
        <end position="76"/>
    </location>
</feature>
<dbReference type="OrthoDB" id="2991597at2"/>
<dbReference type="EMBL" id="SRJC01000003">
    <property type="protein sequence ID" value="TGB02403.1"/>
    <property type="molecule type" value="Genomic_DNA"/>
</dbReference>
<evidence type="ECO:0000313" key="3">
    <source>
        <dbReference type="Proteomes" id="UP000297982"/>
    </source>
</evidence>
<protein>
    <submittedName>
        <fullName evidence="2">Uncharacterized protein</fullName>
    </submittedName>
</protein>
<dbReference type="RefSeq" id="WP_079478134.1">
    <property type="nucleotide sequence ID" value="NZ_FVYZ01000003.1"/>
</dbReference>
<gene>
    <name evidence="2" type="ORF">E4663_13765</name>
</gene>
<keyword evidence="3" id="KW-1185">Reference proteome</keyword>
<keyword evidence="1" id="KW-0472">Membrane</keyword>
<dbReference type="Proteomes" id="UP000297982">
    <property type="component" value="Unassembled WGS sequence"/>
</dbReference>
<keyword evidence="1" id="KW-1133">Transmembrane helix</keyword>
<name>A0A4Z0H038_9BACI</name>
<accession>A0A4Z0H038</accession>